<dbReference type="Proteomes" id="UP001171620">
    <property type="component" value="Unassembled WGS sequence"/>
</dbReference>
<gene>
    <name evidence="2" type="ORF">QZM33_19820</name>
</gene>
<evidence type="ECO:0000313" key="2">
    <source>
        <dbReference type="EMBL" id="MDN7797187.1"/>
    </source>
</evidence>
<accession>A0AAW7T1L8</accession>
<name>A0AAW7T1L8_BURVI</name>
<evidence type="ECO:0000313" key="3">
    <source>
        <dbReference type="Proteomes" id="UP001171620"/>
    </source>
</evidence>
<dbReference type="RefSeq" id="WP_146121575.1">
    <property type="nucleotide sequence ID" value="NZ_JAUJRV010000016.1"/>
</dbReference>
<organism evidence="2 3">
    <name type="scientific">Burkholderia vietnamiensis</name>
    <dbReference type="NCBI Taxonomy" id="60552"/>
    <lineage>
        <taxon>Bacteria</taxon>
        <taxon>Pseudomonadati</taxon>
        <taxon>Pseudomonadota</taxon>
        <taxon>Betaproteobacteria</taxon>
        <taxon>Burkholderiales</taxon>
        <taxon>Burkholderiaceae</taxon>
        <taxon>Burkholderia</taxon>
        <taxon>Burkholderia cepacia complex</taxon>
    </lineage>
</organism>
<evidence type="ECO:0000256" key="1">
    <source>
        <dbReference type="SAM" id="MobiDB-lite"/>
    </source>
</evidence>
<feature type="compositionally biased region" description="Basic and acidic residues" evidence="1">
    <location>
        <begin position="349"/>
        <end position="361"/>
    </location>
</feature>
<protein>
    <submittedName>
        <fullName evidence="2">Uncharacterized protein</fullName>
    </submittedName>
</protein>
<feature type="region of interest" description="Disordered" evidence="1">
    <location>
        <begin position="343"/>
        <end position="389"/>
    </location>
</feature>
<dbReference type="AlphaFoldDB" id="A0AAW7T1L8"/>
<comment type="caution">
    <text evidence="2">The sequence shown here is derived from an EMBL/GenBank/DDBJ whole genome shotgun (WGS) entry which is preliminary data.</text>
</comment>
<proteinExistence type="predicted"/>
<sequence>MKDFARDYRHYPDPFFVRKMNAGRVSLDVRPKPFRLFALFLGSAVRQALAVVAHFPGQKFHPIFQIYVDTLLGDRGGEEPGEIELLANRFLISPPDDKHSFFSPHSIQRHCDRLNSLCKTIYERMLSEREKIKTFERLPKDTRVGVMRYAEHLISDAPKPYIGRLAIFRSPDGVINQPVSHNEIRSILTKLTRTLRTRIPPDIYLGYSILLRHNAQIGFWLDVFVYLRNDDILRWANTSLEGYAQWLRNQVKLNRIECFSHGWSADREYARALVAITLATEFDFYCRVTPPNGERIYWNSQSPVGKLAKRTIIRKRATKKSNARKRNGPPNSLLQELTQALNNENTNMAEEKRLVKWENRTKNKQKALSKRHAKATSKRASKNKPNNPD</sequence>
<dbReference type="EMBL" id="JAUJRV010000016">
    <property type="protein sequence ID" value="MDN7797187.1"/>
    <property type="molecule type" value="Genomic_DNA"/>
</dbReference>
<feature type="compositionally biased region" description="Basic residues" evidence="1">
    <location>
        <begin position="362"/>
        <end position="382"/>
    </location>
</feature>
<reference evidence="2" key="1">
    <citation type="submission" date="2023-07" db="EMBL/GenBank/DDBJ databases">
        <title>A collection of bacterial strains from the Burkholderia cepacia Research Laboratory and Repository.</title>
        <authorList>
            <person name="Lipuma J."/>
            <person name="Spilker T."/>
            <person name="Caverly L."/>
        </authorList>
    </citation>
    <scope>NUCLEOTIDE SEQUENCE</scope>
    <source>
        <strain evidence="2">AU44268</strain>
    </source>
</reference>